<evidence type="ECO:0000256" key="7">
    <source>
        <dbReference type="ARBA" id="ARBA00022679"/>
    </source>
</evidence>
<accession>A0AA41X8A3</accession>
<reference evidence="17" key="1">
    <citation type="submission" date="2022-07" db="EMBL/GenBank/DDBJ databases">
        <authorList>
            <person name="Li W.-J."/>
            <person name="Deng Q.-Q."/>
        </authorList>
    </citation>
    <scope>NUCLEOTIDE SEQUENCE</scope>
    <source>
        <strain evidence="17">SYSU M60031</strain>
    </source>
</reference>
<dbReference type="InterPro" id="IPR029499">
    <property type="entry name" value="PduO-typ"/>
</dbReference>
<comment type="similarity">
    <text evidence="2 15">Belongs to the Cob(I)alamin adenosyltransferase family.</text>
</comment>
<dbReference type="NCBIfam" id="TIGR00636">
    <property type="entry name" value="PduO_Nterm"/>
    <property type="match status" value="1"/>
</dbReference>
<comment type="caution">
    <text evidence="17">The sequence shown here is derived from an EMBL/GenBank/DDBJ whole genome shotgun (WGS) entry which is preliminary data.</text>
</comment>
<dbReference type="Gene3D" id="1.20.1200.10">
    <property type="entry name" value="Cobalamin adenosyltransferase-like"/>
    <property type="match status" value="1"/>
</dbReference>
<evidence type="ECO:0000259" key="16">
    <source>
        <dbReference type="Pfam" id="PF01923"/>
    </source>
</evidence>
<evidence type="ECO:0000256" key="14">
    <source>
        <dbReference type="ARBA" id="ARBA00048692"/>
    </source>
</evidence>
<comment type="catalytic activity">
    <reaction evidence="14 15">
        <text>2 cob(II)alamin + reduced [electron-transfer flavoprotein] + 2 ATP = 2 adenosylcob(III)alamin + 2 triphosphate + oxidized [electron-transfer flavoprotein] + 3 H(+)</text>
        <dbReference type="Rhea" id="RHEA:28671"/>
        <dbReference type="Rhea" id="RHEA-COMP:10685"/>
        <dbReference type="Rhea" id="RHEA-COMP:10686"/>
        <dbReference type="ChEBI" id="CHEBI:15378"/>
        <dbReference type="ChEBI" id="CHEBI:16304"/>
        <dbReference type="ChEBI" id="CHEBI:18036"/>
        <dbReference type="ChEBI" id="CHEBI:18408"/>
        <dbReference type="ChEBI" id="CHEBI:30616"/>
        <dbReference type="ChEBI" id="CHEBI:57692"/>
        <dbReference type="ChEBI" id="CHEBI:58307"/>
        <dbReference type="EC" id="2.5.1.17"/>
    </reaction>
</comment>
<evidence type="ECO:0000256" key="10">
    <source>
        <dbReference type="ARBA" id="ARBA00031529"/>
    </source>
</evidence>
<evidence type="ECO:0000256" key="13">
    <source>
        <dbReference type="ARBA" id="ARBA00048555"/>
    </source>
</evidence>
<evidence type="ECO:0000313" key="18">
    <source>
        <dbReference type="Proteomes" id="UP001156102"/>
    </source>
</evidence>
<dbReference type="EC" id="2.5.1.17" evidence="4 15"/>
<gene>
    <name evidence="17" type="ORF">NK662_09235</name>
</gene>
<keyword evidence="8 15" id="KW-0547">Nucleotide-binding</keyword>
<dbReference type="PANTHER" id="PTHR12213:SF0">
    <property type="entry name" value="CORRINOID ADENOSYLTRANSFERASE MMAB"/>
    <property type="match status" value="1"/>
</dbReference>
<organism evidence="17 18">
    <name type="scientific">Ectobacillus ponti</name>
    <dbReference type="NCBI Taxonomy" id="2961894"/>
    <lineage>
        <taxon>Bacteria</taxon>
        <taxon>Bacillati</taxon>
        <taxon>Bacillota</taxon>
        <taxon>Bacilli</taxon>
        <taxon>Bacillales</taxon>
        <taxon>Bacillaceae</taxon>
        <taxon>Ectobacillus</taxon>
    </lineage>
</organism>
<keyword evidence="7 15" id="KW-0808">Transferase</keyword>
<evidence type="ECO:0000256" key="6">
    <source>
        <dbReference type="ARBA" id="ARBA00022573"/>
    </source>
</evidence>
<dbReference type="EMBL" id="JANCLT010000004">
    <property type="protein sequence ID" value="MCP8968720.1"/>
    <property type="molecule type" value="Genomic_DNA"/>
</dbReference>
<dbReference type="FunFam" id="1.20.1200.10:FF:000001">
    <property type="entry name" value="Cob(I)yrinic acid a,c-diamide adenosyltransferase"/>
    <property type="match status" value="1"/>
</dbReference>
<evidence type="ECO:0000256" key="3">
    <source>
        <dbReference type="ARBA" id="ARBA00011233"/>
    </source>
</evidence>
<dbReference type="InterPro" id="IPR016030">
    <property type="entry name" value="CblAdoTrfase-like"/>
</dbReference>
<dbReference type="Proteomes" id="UP001156102">
    <property type="component" value="Unassembled WGS sequence"/>
</dbReference>
<keyword evidence="18" id="KW-1185">Reference proteome</keyword>
<dbReference type="PANTHER" id="PTHR12213">
    <property type="entry name" value="CORRINOID ADENOSYLTRANSFERASE"/>
    <property type="match status" value="1"/>
</dbReference>
<evidence type="ECO:0000256" key="4">
    <source>
        <dbReference type="ARBA" id="ARBA00012454"/>
    </source>
</evidence>
<evidence type="ECO:0000256" key="12">
    <source>
        <dbReference type="ARBA" id="ARBA00033354"/>
    </source>
</evidence>
<dbReference type="SUPFAM" id="SSF89028">
    <property type="entry name" value="Cobalamin adenosyltransferase-like"/>
    <property type="match status" value="1"/>
</dbReference>
<evidence type="ECO:0000313" key="17">
    <source>
        <dbReference type="EMBL" id="MCP8968720.1"/>
    </source>
</evidence>
<dbReference type="GO" id="GO:0008817">
    <property type="term" value="F:corrinoid adenosyltransferase activity"/>
    <property type="evidence" value="ECO:0007669"/>
    <property type="project" value="UniProtKB-UniRule"/>
</dbReference>
<evidence type="ECO:0000256" key="2">
    <source>
        <dbReference type="ARBA" id="ARBA00007487"/>
    </source>
</evidence>
<dbReference type="RefSeq" id="WP_254758638.1">
    <property type="nucleotide sequence ID" value="NZ_JANCLT010000004.1"/>
</dbReference>
<dbReference type="Pfam" id="PF01923">
    <property type="entry name" value="Cob_adeno_trans"/>
    <property type="match status" value="1"/>
</dbReference>
<evidence type="ECO:0000256" key="5">
    <source>
        <dbReference type="ARBA" id="ARBA00020963"/>
    </source>
</evidence>
<comment type="catalytic activity">
    <reaction evidence="13 15">
        <text>2 cob(II)yrinate a,c diamide + reduced [electron-transfer flavoprotein] + 2 ATP = 2 adenosylcob(III)yrinate a,c-diamide + 2 triphosphate + oxidized [electron-transfer flavoprotein] + 3 H(+)</text>
        <dbReference type="Rhea" id="RHEA:11528"/>
        <dbReference type="Rhea" id="RHEA-COMP:10685"/>
        <dbReference type="Rhea" id="RHEA-COMP:10686"/>
        <dbReference type="ChEBI" id="CHEBI:15378"/>
        <dbReference type="ChEBI" id="CHEBI:18036"/>
        <dbReference type="ChEBI" id="CHEBI:30616"/>
        <dbReference type="ChEBI" id="CHEBI:57692"/>
        <dbReference type="ChEBI" id="CHEBI:58307"/>
        <dbReference type="ChEBI" id="CHEBI:58503"/>
        <dbReference type="ChEBI" id="CHEBI:58537"/>
        <dbReference type="EC" id="2.5.1.17"/>
    </reaction>
</comment>
<name>A0AA41X8A3_9BACI</name>
<evidence type="ECO:0000256" key="9">
    <source>
        <dbReference type="ARBA" id="ARBA00022840"/>
    </source>
</evidence>
<feature type="domain" description="Cobalamin adenosyltransferase-like" evidence="16">
    <location>
        <begin position="3"/>
        <end position="166"/>
    </location>
</feature>
<keyword evidence="6 15" id="KW-0169">Cobalamin biosynthesis</keyword>
<dbReference type="InterPro" id="IPR036451">
    <property type="entry name" value="CblAdoTrfase-like_sf"/>
</dbReference>
<comment type="pathway">
    <text evidence="1 15">Cofactor biosynthesis; adenosylcobalamin biosynthesis; adenosylcobalamin from cob(II)yrinate a,c-diamide: step 2/7.</text>
</comment>
<comment type="subunit">
    <text evidence="3">Homotrimer.</text>
</comment>
<dbReference type="AlphaFoldDB" id="A0AA41X8A3"/>
<evidence type="ECO:0000256" key="8">
    <source>
        <dbReference type="ARBA" id="ARBA00022741"/>
    </source>
</evidence>
<proteinExistence type="inferred from homology"/>
<keyword evidence="9 15" id="KW-0067">ATP-binding</keyword>
<evidence type="ECO:0000256" key="1">
    <source>
        <dbReference type="ARBA" id="ARBA00005121"/>
    </source>
</evidence>
<evidence type="ECO:0000256" key="15">
    <source>
        <dbReference type="RuleBase" id="RU366026"/>
    </source>
</evidence>
<evidence type="ECO:0000256" key="11">
    <source>
        <dbReference type="ARBA" id="ARBA00033334"/>
    </source>
</evidence>
<protein>
    <recommendedName>
        <fullName evidence="5 15">Corrinoid adenosyltransferase</fullName>
        <ecNumber evidence="4 15">2.5.1.17</ecNumber>
    </recommendedName>
    <alternativeName>
        <fullName evidence="10 15">Cob(II)alamin adenosyltransferase</fullName>
    </alternativeName>
    <alternativeName>
        <fullName evidence="12 15">Cob(II)yrinic acid a,c-diamide adenosyltransferase</fullName>
    </alternativeName>
    <alternativeName>
        <fullName evidence="11 15">Cobinamide/cobalamin adenosyltransferase</fullName>
    </alternativeName>
</protein>
<dbReference type="GO" id="GO:0005524">
    <property type="term" value="F:ATP binding"/>
    <property type="evidence" value="ECO:0007669"/>
    <property type="project" value="UniProtKB-UniRule"/>
</dbReference>
<sequence>MKLYTRTGDAGKTSLIGGRVAKDHMRVEAYGTVDEANSFIGQAMTLMGDEKLQDIYRELEKVQHELFDCGGDLAIVGDKLPYKANAEMITFLEERIDAYIQEAPPLEKFILPGGTPAAAALHVARTVTRRAERCIVSLKHEEEINEHVLKYMNRLSDYLFAIARVVNARLGVKDVEYERSAIVFRSKDEKEA</sequence>
<dbReference type="GO" id="GO:0009236">
    <property type="term" value="P:cobalamin biosynthetic process"/>
    <property type="evidence" value="ECO:0007669"/>
    <property type="project" value="UniProtKB-UniRule"/>
</dbReference>